<protein>
    <submittedName>
        <fullName evidence="1">Uncharacterized protein</fullName>
    </submittedName>
</protein>
<comment type="caution">
    <text evidence="1">The sequence shown here is derived from an EMBL/GenBank/DDBJ whole genome shotgun (WGS) entry which is preliminary data.</text>
</comment>
<dbReference type="AlphaFoldDB" id="E6QTE5"/>
<name>E6QTE5_9ZZZZ</name>
<sequence>MKIKWLINILFSKSFYFMWHSWDTEKHKAAAMHRTP</sequence>
<dbReference type="EMBL" id="CABR01000087">
    <property type="protein sequence ID" value="CBI10517.1"/>
    <property type="molecule type" value="Genomic_DNA"/>
</dbReference>
<accession>E6QTE5</accession>
<reference evidence="1" key="1">
    <citation type="submission" date="2009-10" db="EMBL/GenBank/DDBJ databases">
        <title>Diversity of trophic interactions inside an arsenic-rich microbial ecosystem.</title>
        <authorList>
            <person name="Bertin P.N."/>
            <person name="Heinrich-Salmeron A."/>
            <person name="Pelletier E."/>
            <person name="Goulhen-Chollet F."/>
            <person name="Arsene-Ploetze F."/>
            <person name="Gallien S."/>
            <person name="Calteau A."/>
            <person name="Vallenet D."/>
            <person name="Casiot C."/>
            <person name="Chane-Woon-Ming B."/>
            <person name="Giloteaux L."/>
            <person name="Barakat M."/>
            <person name="Bonnefoy V."/>
            <person name="Bruneel O."/>
            <person name="Chandler M."/>
            <person name="Cleiss J."/>
            <person name="Duran R."/>
            <person name="Elbaz-Poulichet F."/>
            <person name="Fonknechten N."/>
            <person name="Lauga B."/>
            <person name="Mornico D."/>
            <person name="Ortet P."/>
            <person name="Schaeffer C."/>
            <person name="Siguier P."/>
            <person name="Alexander Thil Smith A."/>
            <person name="Van Dorsselaer A."/>
            <person name="Weissenbach J."/>
            <person name="Medigue C."/>
            <person name="Le Paslier D."/>
        </authorList>
    </citation>
    <scope>NUCLEOTIDE SEQUENCE</scope>
</reference>
<organism evidence="1">
    <name type="scientific">mine drainage metagenome</name>
    <dbReference type="NCBI Taxonomy" id="410659"/>
    <lineage>
        <taxon>unclassified sequences</taxon>
        <taxon>metagenomes</taxon>
        <taxon>ecological metagenomes</taxon>
    </lineage>
</organism>
<proteinExistence type="predicted"/>
<gene>
    <name evidence="1" type="ORF">CARN7_1299</name>
</gene>
<evidence type="ECO:0000313" key="1">
    <source>
        <dbReference type="EMBL" id="CBI10517.1"/>
    </source>
</evidence>